<dbReference type="InterPro" id="IPR003594">
    <property type="entry name" value="HATPase_dom"/>
</dbReference>
<organism evidence="18 19">
    <name type="scientific">Aequoribacter fuscus</name>
    <dbReference type="NCBI Taxonomy" id="2518989"/>
    <lineage>
        <taxon>Bacteria</taxon>
        <taxon>Pseudomonadati</taxon>
        <taxon>Pseudomonadota</taxon>
        <taxon>Gammaproteobacteria</taxon>
        <taxon>Cellvibrionales</taxon>
        <taxon>Halieaceae</taxon>
        <taxon>Aequoribacter</taxon>
    </lineage>
</organism>
<keyword evidence="13" id="KW-0067">ATP-binding</keyword>
<comment type="catalytic activity">
    <reaction evidence="1">
        <text>ATP + protein L-histidine = ADP + protein N-phospho-L-histidine.</text>
        <dbReference type="EC" id="2.7.13.3"/>
    </reaction>
</comment>
<keyword evidence="6" id="KW-1003">Cell membrane</keyword>
<dbReference type="Gene3D" id="1.10.287.130">
    <property type="match status" value="1"/>
</dbReference>
<dbReference type="Gene3D" id="3.30.565.10">
    <property type="entry name" value="Histidine kinase-like ATPase, C-terminal domain"/>
    <property type="match status" value="1"/>
</dbReference>
<dbReference type="STRING" id="2518989.IMCC3088_2687"/>
<sequence>MRAVGRWYKELQTLVLLLLIAAAIGWVIGATAEALTVVLLFFVFGYLWQLRRVLQWIDHPESEPPEGSGIWGMMLDQMYAIQRHNRDARSRLQHTVDYLRDSFRSLRDGALLIDQKGLIEWSNSSAEYLLGLRYPQDKGQNLLSLVRYPEFSSYMIVGDYTEPLTFSTNDFPARHLQVEVSSFGIGDRLILVRDVTQLVQIEQTRQDFVGNVSHELRTPLTVISGYLDTLLSQSEMLPAALIKPLEQMAQQSQRMENLVRDLLWLSKIEATATKKRVREQVNVVALCGEVVEDLRGGYPSRTIEYKCAVRNAKIEGDYRELFSALSNLVVNALKYSPEGKPVSLTLRETEDALCIEVCDQGLGIAEEHIPRLTERFYRVDESRSFAGGGTGLGLAIVKHVAASHEAQLKIESELGAGSCFSLSFHRMNRDV</sequence>
<evidence type="ECO:0000313" key="18">
    <source>
        <dbReference type="EMBL" id="EGG28670.1"/>
    </source>
</evidence>
<dbReference type="OrthoDB" id="9813151at2"/>
<dbReference type="InterPro" id="IPR000014">
    <property type="entry name" value="PAS"/>
</dbReference>
<evidence type="ECO:0000256" key="14">
    <source>
        <dbReference type="ARBA" id="ARBA00022989"/>
    </source>
</evidence>
<keyword evidence="14" id="KW-1133">Transmembrane helix</keyword>
<dbReference type="SUPFAM" id="SSF55874">
    <property type="entry name" value="ATPase domain of HSP90 chaperone/DNA topoisomerase II/histidine kinase"/>
    <property type="match status" value="1"/>
</dbReference>
<dbReference type="Gene3D" id="3.30.450.20">
    <property type="entry name" value="PAS domain"/>
    <property type="match status" value="1"/>
</dbReference>
<evidence type="ECO:0000256" key="12">
    <source>
        <dbReference type="ARBA" id="ARBA00022777"/>
    </source>
</evidence>
<evidence type="ECO:0000256" key="7">
    <source>
        <dbReference type="ARBA" id="ARBA00022553"/>
    </source>
</evidence>
<evidence type="ECO:0000256" key="9">
    <source>
        <dbReference type="ARBA" id="ARBA00022679"/>
    </source>
</evidence>
<keyword evidence="8" id="KW-0592">Phosphate transport</keyword>
<dbReference type="GO" id="GO:0004721">
    <property type="term" value="F:phosphoprotein phosphatase activity"/>
    <property type="evidence" value="ECO:0007669"/>
    <property type="project" value="InterPro"/>
</dbReference>
<dbReference type="InterPro" id="IPR003661">
    <property type="entry name" value="HisK_dim/P_dom"/>
</dbReference>
<dbReference type="PANTHER" id="PTHR45453">
    <property type="entry name" value="PHOSPHATE REGULON SENSOR PROTEIN PHOR"/>
    <property type="match status" value="1"/>
</dbReference>
<reference evidence="18 19" key="1">
    <citation type="journal article" date="2011" name="J. Bacteriol.">
        <title>Genome sequence of strain IMCC3088, a proteorhodopsin-containing marine bacterium belonging to the OM60/NOR5 clade.</title>
        <authorList>
            <person name="Jang Y."/>
            <person name="Oh H.M."/>
            <person name="Kang I."/>
            <person name="Lee K."/>
            <person name="Yang S.J."/>
            <person name="Cho J.C."/>
        </authorList>
    </citation>
    <scope>NUCLEOTIDE SEQUENCE [LARGE SCALE GENOMIC DNA]</scope>
    <source>
        <strain evidence="18 19">IMCC3088</strain>
    </source>
</reference>
<evidence type="ECO:0000256" key="5">
    <source>
        <dbReference type="ARBA" id="ARBA00022448"/>
    </source>
</evidence>
<dbReference type="GO" id="GO:0005886">
    <property type="term" value="C:plasma membrane"/>
    <property type="evidence" value="ECO:0007669"/>
    <property type="project" value="UniProtKB-SubCell"/>
</dbReference>
<keyword evidence="9" id="KW-0808">Transferase</keyword>
<comment type="caution">
    <text evidence="18">The sequence shown here is derived from an EMBL/GenBank/DDBJ whole genome shotgun (WGS) entry which is preliminary data.</text>
</comment>
<dbReference type="InterPro" id="IPR035965">
    <property type="entry name" value="PAS-like_dom_sf"/>
</dbReference>
<dbReference type="RefSeq" id="WP_009576848.1">
    <property type="nucleotide sequence ID" value="NZ_AEIG01000087.1"/>
</dbReference>
<evidence type="ECO:0000256" key="1">
    <source>
        <dbReference type="ARBA" id="ARBA00000085"/>
    </source>
</evidence>
<dbReference type="PROSITE" id="PS50112">
    <property type="entry name" value="PAS"/>
    <property type="match status" value="1"/>
</dbReference>
<dbReference type="SUPFAM" id="SSF55785">
    <property type="entry name" value="PYP-like sensor domain (PAS domain)"/>
    <property type="match status" value="1"/>
</dbReference>
<keyword evidence="12" id="KW-0418">Kinase</keyword>
<dbReference type="InterPro" id="IPR014310">
    <property type="entry name" value="Sig_transdc_His_kinase_PhoR"/>
</dbReference>
<evidence type="ECO:0000256" key="16">
    <source>
        <dbReference type="ARBA" id="ARBA00023136"/>
    </source>
</evidence>
<dbReference type="Pfam" id="PF00512">
    <property type="entry name" value="HisKA"/>
    <property type="match status" value="1"/>
</dbReference>
<dbReference type="Pfam" id="PF11808">
    <property type="entry name" value="PhoR"/>
    <property type="match status" value="1"/>
</dbReference>
<keyword evidence="15" id="KW-0902">Two-component regulatory system</keyword>
<dbReference type="SMART" id="SM00388">
    <property type="entry name" value="HisKA"/>
    <property type="match status" value="1"/>
</dbReference>
<dbReference type="SMART" id="SM00387">
    <property type="entry name" value="HATPase_c"/>
    <property type="match status" value="1"/>
</dbReference>
<comment type="function">
    <text evidence="17">Member of the two-component regulatory system PhoR/PhoB involved in the phosphate regulon genes expression. PhoR may function as a membrane-associated protein kinase that phosphorylates PhoB in response to environmental signals.</text>
</comment>
<protein>
    <recommendedName>
        <fullName evidence="4">Phosphate regulon sensor protein PhoR</fullName>
        <ecNumber evidence="3">2.7.13.3</ecNumber>
    </recommendedName>
</protein>
<evidence type="ECO:0000256" key="4">
    <source>
        <dbReference type="ARBA" id="ARBA00019665"/>
    </source>
</evidence>
<dbReference type="InterPro" id="IPR050351">
    <property type="entry name" value="BphY/WalK/GraS-like"/>
</dbReference>
<dbReference type="GO" id="GO:0005524">
    <property type="term" value="F:ATP binding"/>
    <property type="evidence" value="ECO:0007669"/>
    <property type="project" value="UniProtKB-KW"/>
</dbReference>
<evidence type="ECO:0000256" key="3">
    <source>
        <dbReference type="ARBA" id="ARBA00012438"/>
    </source>
</evidence>
<name>F3L4T6_9GAMM</name>
<dbReference type="GO" id="GO:0016036">
    <property type="term" value="P:cellular response to phosphate starvation"/>
    <property type="evidence" value="ECO:0007669"/>
    <property type="project" value="TreeGrafter"/>
</dbReference>
<dbReference type="EC" id="2.7.13.3" evidence="3"/>
<evidence type="ECO:0000256" key="15">
    <source>
        <dbReference type="ARBA" id="ARBA00023012"/>
    </source>
</evidence>
<evidence type="ECO:0000313" key="19">
    <source>
        <dbReference type="Proteomes" id="UP000005615"/>
    </source>
</evidence>
<dbReference type="FunFam" id="3.30.565.10:FF:000006">
    <property type="entry name" value="Sensor histidine kinase WalK"/>
    <property type="match status" value="1"/>
</dbReference>
<dbReference type="Pfam" id="PF02518">
    <property type="entry name" value="HATPase_c"/>
    <property type="match status" value="1"/>
</dbReference>
<dbReference type="AlphaFoldDB" id="F3L4T6"/>
<dbReference type="InterPro" id="IPR036097">
    <property type="entry name" value="HisK_dim/P_sf"/>
</dbReference>
<keyword evidence="11" id="KW-0547">Nucleotide-binding</keyword>
<dbReference type="Proteomes" id="UP000005615">
    <property type="component" value="Unassembled WGS sequence"/>
</dbReference>
<dbReference type="InterPro" id="IPR005467">
    <property type="entry name" value="His_kinase_dom"/>
</dbReference>
<dbReference type="GO" id="GO:0006817">
    <property type="term" value="P:phosphate ion transport"/>
    <property type="evidence" value="ECO:0007669"/>
    <property type="project" value="UniProtKB-KW"/>
</dbReference>
<keyword evidence="19" id="KW-1185">Reference proteome</keyword>
<dbReference type="CDD" id="cd00082">
    <property type="entry name" value="HisKA"/>
    <property type="match status" value="1"/>
</dbReference>
<evidence type="ECO:0000256" key="2">
    <source>
        <dbReference type="ARBA" id="ARBA00004236"/>
    </source>
</evidence>
<dbReference type="EMBL" id="AEIG01000087">
    <property type="protein sequence ID" value="EGG28670.1"/>
    <property type="molecule type" value="Genomic_DNA"/>
</dbReference>
<dbReference type="FunFam" id="1.10.287.130:FF:000008">
    <property type="entry name" value="Two-component sensor histidine kinase"/>
    <property type="match status" value="1"/>
</dbReference>
<dbReference type="NCBIfam" id="TIGR02966">
    <property type="entry name" value="phoR_proteo"/>
    <property type="match status" value="1"/>
</dbReference>
<dbReference type="PRINTS" id="PR00344">
    <property type="entry name" value="BCTRLSENSOR"/>
</dbReference>
<dbReference type="eggNOG" id="COG5002">
    <property type="taxonomic scope" value="Bacteria"/>
</dbReference>
<dbReference type="InterPro" id="IPR004358">
    <property type="entry name" value="Sig_transdc_His_kin-like_C"/>
</dbReference>
<evidence type="ECO:0000256" key="8">
    <source>
        <dbReference type="ARBA" id="ARBA00022592"/>
    </source>
</evidence>
<evidence type="ECO:0000256" key="10">
    <source>
        <dbReference type="ARBA" id="ARBA00022692"/>
    </source>
</evidence>
<accession>F3L4T6</accession>
<evidence type="ECO:0000256" key="17">
    <source>
        <dbReference type="ARBA" id="ARBA00025207"/>
    </source>
</evidence>
<keyword evidence="10" id="KW-0812">Transmembrane</keyword>
<proteinExistence type="predicted"/>
<gene>
    <name evidence="18" type="ORF">IMCC3088_2687</name>
</gene>
<keyword evidence="5" id="KW-0813">Transport</keyword>
<dbReference type="PANTHER" id="PTHR45453:SF1">
    <property type="entry name" value="PHOSPHATE REGULON SENSOR PROTEIN PHOR"/>
    <property type="match status" value="1"/>
</dbReference>
<dbReference type="PROSITE" id="PS50109">
    <property type="entry name" value="HIS_KIN"/>
    <property type="match status" value="1"/>
</dbReference>
<dbReference type="InterPro" id="IPR021766">
    <property type="entry name" value="PhoR_N"/>
</dbReference>
<keyword evidence="16" id="KW-0472">Membrane</keyword>
<dbReference type="GO" id="GO:0000155">
    <property type="term" value="F:phosphorelay sensor kinase activity"/>
    <property type="evidence" value="ECO:0007669"/>
    <property type="project" value="InterPro"/>
</dbReference>
<dbReference type="SUPFAM" id="SSF47384">
    <property type="entry name" value="Homodimeric domain of signal transducing histidine kinase"/>
    <property type="match status" value="1"/>
</dbReference>
<dbReference type="InterPro" id="IPR036890">
    <property type="entry name" value="HATPase_C_sf"/>
</dbReference>
<comment type="subcellular location">
    <subcellularLocation>
        <location evidence="2">Cell membrane</location>
    </subcellularLocation>
</comment>
<evidence type="ECO:0000256" key="13">
    <source>
        <dbReference type="ARBA" id="ARBA00022840"/>
    </source>
</evidence>
<evidence type="ECO:0000256" key="6">
    <source>
        <dbReference type="ARBA" id="ARBA00022475"/>
    </source>
</evidence>
<keyword evidence="7" id="KW-0597">Phosphoprotein</keyword>
<evidence type="ECO:0000256" key="11">
    <source>
        <dbReference type="ARBA" id="ARBA00022741"/>
    </source>
</evidence>